<evidence type="ECO:0000313" key="3">
    <source>
        <dbReference type="EMBL" id="EAL61780.1"/>
    </source>
</evidence>
<reference evidence="3 4" key="1">
    <citation type="journal article" date="2005" name="Nature">
        <title>The genome of the social amoeba Dictyostelium discoideum.</title>
        <authorList>
            <consortium name="The Dictyostelium discoideum Sequencing Consortium"/>
            <person name="Eichinger L."/>
            <person name="Pachebat J.A."/>
            <person name="Glockner G."/>
            <person name="Rajandream M.A."/>
            <person name="Sucgang R."/>
            <person name="Berriman M."/>
            <person name="Song J."/>
            <person name="Olsen R."/>
            <person name="Szafranski K."/>
            <person name="Xu Q."/>
            <person name="Tunggal B."/>
            <person name="Kummerfeld S."/>
            <person name="Madera M."/>
            <person name="Konfortov B.A."/>
            <person name="Rivero F."/>
            <person name="Bankier A.T."/>
            <person name="Lehmann R."/>
            <person name="Hamlin N."/>
            <person name="Davies R."/>
            <person name="Gaudet P."/>
            <person name="Fey P."/>
            <person name="Pilcher K."/>
            <person name="Chen G."/>
            <person name="Saunders D."/>
            <person name="Sodergren E."/>
            <person name="Davis P."/>
            <person name="Kerhornou A."/>
            <person name="Nie X."/>
            <person name="Hall N."/>
            <person name="Anjard C."/>
            <person name="Hemphill L."/>
            <person name="Bason N."/>
            <person name="Farbrother P."/>
            <person name="Desany B."/>
            <person name="Just E."/>
            <person name="Morio T."/>
            <person name="Rost R."/>
            <person name="Churcher C."/>
            <person name="Cooper J."/>
            <person name="Haydock S."/>
            <person name="van Driessche N."/>
            <person name="Cronin A."/>
            <person name="Goodhead I."/>
            <person name="Muzny D."/>
            <person name="Mourier T."/>
            <person name="Pain A."/>
            <person name="Lu M."/>
            <person name="Harper D."/>
            <person name="Lindsay R."/>
            <person name="Hauser H."/>
            <person name="James K."/>
            <person name="Quiles M."/>
            <person name="Madan Babu M."/>
            <person name="Saito T."/>
            <person name="Buchrieser C."/>
            <person name="Wardroper A."/>
            <person name="Felder M."/>
            <person name="Thangavelu M."/>
            <person name="Johnson D."/>
            <person name="Knights A."/>
            <person name="Loulseged H."/>
            <person name="Mungall K."/>
            <person name="Oliver K."/>
            <person name="Price C."/>
            <person name="Quail M.A."/>
            <person name="Urushihara H."/>
            <person name="Hernandez J."/>
            <person name="Rabbinowitsch E."/>
            <person name="Steffen D."/>
            <person name="Sanders M."/>
            <person name="Ma J."/>
            <person name="Kohara Y."/>
            <person name="Sharp S."/>
            <person name="Simmonds M."/>
            <person name="Spiegler S."/>
            <person name="Tivey A."/>
            <person name="Sugano S."/>
            <person name="White B."/>
            <person name="Walker D."/>
            <person name="Woodward J."/>
            <person name="Winckler T."/>
            <person name="Tanaka Y."/>
            <person name="Shaulsky G."/>
            <person name="Schleicher M."/>
            <person name="Weinstock G."/>
            <person name="Rosenthal A."/>
            <person name="Cox E.C."/>
            <person name="Chisholm R.L."/>
            <person name="Gibbs R."/>
            <person name="Loomis W.F."/>
            <person name="Platzer M."/>
            <person name="Kay R.R."/>
            <person name="Williams J."/>
            <person name="Dear P.H."/>
            <person name="Noegel A.A."/>
            <person name="Barrell B."/>
            <person name="Kuspa A."/>
        </authorList>
    </citation>
    <scope>NUCLEOTIDE SEQUENCE [LARGE SCALE GENOMIC DNA]</scope>
    <source>
        <strain evidence="3 4">AX4</strain>
    </source>
</reference>
<dbReference type="KEGG" id="ddi:DDB_G0291592"/>
<gene>
    <name evidence="3" type="ORF">DDB_G0291592</name>
</gene>
<sequence>MNINSSSNVEEYQLIYKLYKLVFSNIVLSRLIFDYAALYEKNDYVEFYSINMLRNYPEREYIRSLYYCDEDHILEIGDLPIGGVLKLASIGHRETLIKGDTIPYGVEKLRYNYEEHNSTETPFQTLPTTLHTIKNAKVDCKKSQTNLIPPNITSLKFCGSPSISDINRDGDGRDGRDGRDGGGGGDGDGDGGGYIKIPNTIKHLEFHKNWDNDGKVLGKGDIPEGVTCLDLGLYKLEFNQGVLPESLTKLMIRSYDETNDKNNQILDDNFPKNIKDVTIFKCKLNISPSLNLFKLSSIKILHIILDSKFKIEANSLPSSLTNLKISTYQKSFTENVFPNGLLSLSINQIIEQEGVLPESLTNLNLSDCNITIKQDNLNKMISILPASINSLILPSRFKNLKINNIKSPTINLKYY</sequence>
<dbReference type="PhylomeDB" id="Q54EB8"/>
<accession>Q54EB8</accession>
<comment type="caution">
    <text evidence="3">The sequence shown here is derived from an EMBL/GenBank/DDBJ whole genome shotgun (WGS) entry which is preliminary data.</text>
</comment>
<dbReference type="RefSeq" id="XP_635322.1">
    <property type="nucleotide sequence ID" value="XM_630230.1"/>
</dbReference>
<name>Q54EB8_DICDI</name>
<evidence type="ECO:0000313" key="4">
    <source>
        <dbReference type="Proteomes" id="UP000002195"/>
    </source>
</evidence>
<dbReference type="EMBL" id="AAFI02000177">
    <property type="protein sequence ID" value="EAL61780.1"/>
    <property type="molecule type" value="Genomic_DNA"/>
</dbReference>
<dbReference type="SMR" id="Q54EB8"/>
<feature type="compositionally biased region" description="Basic and acidic residues" evidence="2">
    <location>
        <begin position="166"/>
        <end position="180"/>
    </location>
</feature>
<proteinExistence type="predicted"/>
<evidence type="ECO:0008006" key="5">
    <source>
        <dbReference type="Google" id="ProtNLM"/>
    </source>
</evidence>
<evidence type="ECO:0000256" key="1">
    <source>
        <dbReference type="ARBA" id="ARBA00022737"/>
    </source>
</evidence>
<organism evidence="3 4">
    <name type="scientific">Dictyostelium discoideum</name>
    <name type="common">Social amoeba</name>
    <dbReference type="NCBI Taxonomy" id="44689"/>
    <lineage>
        <taxon>Eukaryota</taxon>
        <taxon>Amoebozoa</taxon>
        <taxon>Evosea</taxon>
        <taxon>Eumycetozoa</taxon>
        <taxon>Dictyostelia</taxon>
        <taxon>Dictyosteliales</taxon>
        <taxon>Dictyosteliaceae</taxon>
        <taxon>Dictyostelium</taxon>
    </lineage>
</organism>
<dbReference type="PaxDb" id="44689-DDB0184002"/>
<dbReference type="InParanoid" id="Q54EB8"/>
<protein>
    <recommendedName>
        <fullName evidence="5">FNIP repeat-containing protein</fullName>
    </recommendedName>
</protein>
<feature type="compositionally biased region" description="Gly residues" evidence="2">
    <location>
        <begin position="181"/>
        <end position="193"/>
    </location>
</feature>
<dbReference type="Pfam" id="PF05725">
    <property type="entry name" value="FNIP"/>
    <property type="match status" value="1"/>
</dbReference>
<evidence type="ECO:0000256" key="2">
    <source>
        <dbReference type="SAM" id="MobiDB-lite"/>
    </source>
</evidence>
<dbReference type="VEuPathDB" id="AmoebaDB:DDB_G0291592"/>
<dbReference type="InterPro" id="IPR008615">
    <property type="entry name" value="FNIP"/>
</dbReference>
<dbReference type="FunCoup" id="Q54EB8">
    <property type="interactions" value="744"/>
</dbReference>
<dbReference type="PANTHER" id="PTHR32134:SF169">
    <property type="entry name" value="FNIP REPEAT-CONTAINING PROTEIN-RELATED"/>
    <property type="match status" value="1"/>
</dbReference>
<dbReference type="HOGENOM" id="CLU_662958_0_0_1"/>
<dbReference type="AlphaFoldDB" id="Q54EB8"/>
<dbReference type="dictyBase" id="DDB_G0291592"/>
<keyword evidence="1" id="KW-0677">Repeat</keyword>
<keyword evidence="4" id="KW-1185">Reference proteome</keyword>
<dbReference type="GeneID" id="8628266"/>
<dbReference type="Proteomes" id="UP000002195">
    <property type="component" value="Unassembled WGS sequence"/>
</dbReference>
<dbReference type="PANTHER" id="PTHR32134">
    <property type="entry name" value="FNIP REPEAT-CONTAINING PROTEIN"/>
    <property type="match status" value="1"/>
</dbReference>
<dbReference type="InterPro" id="IPR051251">
    <property type="entry name" value="STK_FNIP-Repeat"/>
</dbReference>
<feature type="region of interest" description="Disordered" evidence="2">
    <location>
        <begin position="166"/>
        <end position="193"/>
    </location>
</feature>